<dbReference type="NCBIfam" id="TIGR00756">
    <property type="entry name" value="PPR"/>
    <property type="match status" value="5"/>
</dbReference>
<organism evidence="4 5">
    <name type="scientific">Ceratopteris richardii</name>
    <name type="common">Triangle waterfern</name>
    <dbReference type="NCBI Taxonomy" id="49495"/>
    <lineage>
        <taxon>Eukaryota</taxon>
        <taxon>Viridiplantae</taxon>
        <taxon>Streptophyta</taxon>
        <taxon>Embryophyta</taxon>
        <taxon>Tracheophyta</taxon>
        <taxon>Polypodiopsida</taxon>
        <taxon>Polypodiidae</taxon>
        <taxon>Polypodiales</taxon>
        <taxon>Pteridineae</taxon>
        <taxon>Pteridaceae</taxon>
        <taxon>Parkerioideae</taxon>
        <taxon>Ceratopteris</taxon>
    </lineage>
</organism>
<dbReference type="SUPFAM" id="SSF48452">
    <property type="entry name" value="TPR-like"/>
    <property type="match status" value="1"/>
</dbReference>
<feature type="repeat" description="PPR" evidence="3">
    <location>
        <begin position="215"/>
        <end position="245"/>
    </location>
</feature>
<name>A0A8T2TBF5_CERRI</name>
<evidence type="ECO:0000256" key="2">
    <source>
        <dbReference type="ARBA" id="ARBA00061659"/>
    </source>
</evidence>
<dbReference type="Gene3D" id="1.25.40.10">
    <property type="entry name" value="Tetratricopeptide repeat domain"/>
    <property type="match status" value="7"/>
</dbReference>
<evidence type="ECO:0000256" key="1">
    <source>
        <dbReference type="ARBA" id="ARBA00022737"/>
    </source>
</evidence>
<reference evidence="4" key="1">
    <citation type="submission" date="2021-08" db="EMBL/GenBank/DDBJ databases">
        <title>WGS assembly of Ceratopteris richardii.</title>
        <authorList>
            <person name="Marchant D.B."/>
            <person name="Chen G."/>
            <person name="Jenkins J."/>
            <person name="Shu S."/>
            <person name="Leebens-Mack J."/>
            <person name="Grimwood J."/>
            <person name="Schmutz J."/>
            <person name="Soltis P."/>
            <person name="Soltis D."/>
            <person name="Chen Z.-H."/>
        </authorList>
    </citation>
    <scope>NUCLEOTIDE SEQUENCE</scope>
    <source>
        <strain evidence="4">Whitten #5841</strain>
        <tissue evidence="4">Leaf</tissue>
    </source>
</reference>
<dbReference type="GO" id="GO:0003723">
    <property type="term" value="F:RNA binding"/>
    <property type="evidence" value="ECO:0007669"/>
    <property type="project" value="InterPro"/>
</dbReference>
<comment type="similarity">
    <text evidence="2">Belongs to the PPR family. PCMP-E subfamily.</text>
</comment>
<keyword evidence="5" id="KW-1185">Reference proteome</keyword>
<dbReference type="InterPro" id="IPR011990">
    <property type="entry name" value="TPR-like_helical_dom_sf"/>
</dbReference>
<feature type="repeat" description="PPR" evidence="3">
    <location>
        <begin position="585"/>
        <end position="615"/>
    </location>
</feature>
<dbReference type="Pfam" id="PF01535">
    <property type="entry name" value="PPR"/>
    <property type="match status" value="8"/>
</dbReference>
<feature type="repeat" description="PPR" evidence="3">
    <location>
        <begin position="414"/>
        <end position="448"/>
    </location>
</feature>
<keyword evidence="1" id="KW-0677">Repeat</keyword>
<feature type="repeat" description="PPR" evidence="3">
    <location>
        <begin position="313"/>
        <end position="347"/>
    </location>
</feature>
<evidence type="ECO:0000313" key="5">
    <source>
        <dbReference type="Proteomes" id="UP000825935"/>
    </source>
</evidence>
<feature type="repeat" description="PPR" evidence="3">
    <location>
        <begin position="616"/>
        <end position="650"/>
    </location>
</feature>
<dbReference type="InterPro" id="IPR002885">
    <property type="entry name" value="PPR_rpt"/>
</dbReference>
<dbReference type="PANTHER" id="PTHR24015">
    <property type="entry name" value="OS07G0578800 PROTEIN-RELATED"/>
    <property type="match status" value="1"/>
</dbReference>
<dbReference type="GO" id="GO:0009451">
    <property type="term" value="P:RNA modification"/>
    <property type="evidence" value="ECO:0007669"/>
    <property type="project" value="InterPro"/>
</dbReference>
<dbReference type="GO" id="GO:0005739">
    <property type="term" value="C:mitochondrion"/>
    <property type="evidence" value="ECO:0007669"/>
    <property type="project" value="UniProtKB-ARBA"/>
</dbReference>
<dbReference type="PANTHER" id="PTHR24015:SF548">
    <property type="entry name" value="OS08G0340900 PROTEIN"/>
    <property type="match status" value="1"/>
</dbReference>
<proteinExistence type="inferred from homology"/>
<feature type="repeat" description="PPR" evidence="3">
    <location>
        <begin position="687"/>
        <end position="717"/>
    </location>
</feature>
<dbReference type="GO" id="GO:0048731">
    <property type="term" value="P:system development"/>
    <property type="evidence" value="ECO:0007669"/>
    <property type="project" value="UniProtKB-ARBA"/>
</dbReference>
<dbReference type="FunFam" id="1.25.40.10:FF:000158">
    <property type="entry name" value="pentatricopeptide repeat-containing protein At2g33680"/>
    <property type="match status" value="1"/>
</dbReference>
<dbReference type="OrthoDB" id="185373at2759"/>
<sequence length="783" mass="87442">MCEHAQKYMLYAINTERNRLVRTFVSKARKSFSTLNSIACATAELEVSSFAPFLRWCAREKALTAGKHVHHYLIRSGLERDIFLGNLVLQMYFSCGALDEAFALSARMDQKNEFTWRIEIVSLVHHGHFQKAFHLFQQMLSKGFIPDRLTFISIITGCCSYGRTVLERANIIHYVIMIVKLDADVVVSNALIAMYGKDDSLEDARSTFDIMPSHDVISWNGMIMAYANKGHSNDAIDLFKKMDLAPDNFTFIAVLSAIDSPSAIEFGIHVHDLIRASKYRSDVTVNNAVINMYGRCESLKGAEDTIHDMQVRNTISWTTMLTVTTEYGDGGQAFQVYKQMLHEALVPSIVTFVAFINLCTKKGALAEGKQAHACIIGGHLNCGVVLETALVNMYGKFGNVRMAHSIFEDMSQRNVISWGTIISINAQHAPFRKAIQLLQQMQQEGQLPDRVIHVSILDVCTSQAGLIEGQRFHACLIASRISLDVYLGSALVRLYGECGQLRDAEEIFNSMVERNVFTWNVMGAGFLQLEEDDLALACFQQMQQEAVFPDDVTFVNMFSACGICMKLSIGKMMHVLFGMSDCLSNTILWNALVSMYGRCSSLRDAKRVFEEMPKCNVVSWNAIMAAFAQNGYMNESLAYFTLMKEKGFMAESSTFSLVLSACSHGGLIEEAFHTFGFMIHVSGIKAHVDHYNCMLDLLARAGRLDEAEILLKGMPSKFNFISLMTLLAACRFQSDINRGEHIAARACHLDPSNVTPLVMLSNIYAMVGCYELTGNSLINFEGT</sequence>
<feature type="repeat" description="PPR" evidence="3">
    <location>
        <begin position="112"/>
        <end position="146"/>
    </location>
</feature>
<comment type="caution">
    <text evidence="4">The sequence shown here is derived from an EMBL/GenBank/DDBJ whole genome shotgun (WGS) entry which is preliminary data.</text>
</comment>
<feature type="repeat" description="PPR" evidence="3">
    <location>
        <begin position="484"/>
        <end position="518"/>
    </location>
</feature>
<dbReference type="InterPro" id="IPR046960">
    <property type="entry name" value="PPR_At4g14850-like_plant"/>
</dbReference>
<dbReference type="Pfam" id="PF13041">
    <property type="entry name" value="PPR_2"/>
    <property type="match status" value="2"/>
</dbReference>
<dbReference type="Proteomes" id="UP000825935">
    <property type="component" value="Chromosome 14"/>
</dbReference>
<dbReference type="EMBL" id="CM035419">
    <property type="protein sequence ID" value="KAH7416151.1"/>
    <property type="molecule type" value="Genomic_DNA"/>
</dbReference>
<gene>
    <name evidence="4" type="ORF">KP509_14G077900</name>
</gene>
<protein>
    <recommendedName>
        <fullName evidence="6">Pentatricopeptide repeat-containing protein</fullName>
    </recommendedName>
</protein>
<evidence type="ECO:0000256" key="3">
    <source>
        <dbReference type="PROSITE-ProRule" id="PRU00708"/>
    </source>
</evidence>
<evidence type="ECO:0008006" key="6">
    <source>
        <dbReference type="Google" id="ProtNLM"/>
    </source>
</evidence>
<dbReference type="PROSITE" id="PS51375">
    <property type="entry name" value="PPR"/>
    <property type="match status" value="8"/>
</dbReference>
<evidence type="ECO:0000313" key="4">
    <source>
        <dbReference type="EMBL" id="KAH7416151.1"/>
    </source>
</evidence>
<dbReference type="AlphaFoldDB" id="A0A8T2TBF5"/>
<dbReference type="FunFam" id="1.25.40.10:FF:000205">
    <property type="entry name" value="Pentatricopeptide repeat-containing protein, mitochondrial"/>
    <property type="match status" value="1"/>
</dbReference>
<accession>A0A8T2TBF5</accession>
<dbReference type="Pfam" id="PF13812">
    <property type="entry name" value="PPR_3"/>
    <property type="match status" value="1"/>
</dbReference>